<name>A0A450YQF8_9GAMM</name>
<accession>A0A450YQF8</accession>
<dbReference type="EMBL" id="CAADFW010000024">
    <property type="protein sequence ID" value="VFK58447.1"/>
    <property type="molecule type" value="Genomic_DNA"/>
</dbReference>
<protein>
    <submittedName>
        <fullName evidence="1">Uncharacterized protein</fullName>
    </submittedName>
</protein>
<dbReference type="EMBL" id="CAADFT010000028">
    <property type="protein sequence ID" value="VFK43778.1"/>
    <property type="molecule type" value="Genomic_DNA"/>
</dbReference>
<evidence type="ECO:0000313" key="1">
    <source>
        <dbReference type="EMBL" id="VFK43778.1"/>
    </source>
</evidence>
<gene>
    <name evidence="2" type="ORF">BECKTC1821D_GA0114238_102017</name>
    <name evidence="1" type="ORF">BECKTC1821E_GA0114239_102825</name>
    <name evidence="3" type="ORF">BECKTC1821F_GA0114240_102422</name>
</gene>
<dbReference type="AlphaFoldDB" id="A0A450YQF8"/>
<reference evidence="1" key="1">
    <citation type="submission" date="2019-02" db="EMBL/GenBank/DDBJ databases">
        <authorList>
            <person name="Gruber-Vodicka R. H."/>
            <person name="Seah K. B. B."/>
        </authorList>
    </citation>
    <scope>NUCLEOTIDE SEQUENCE</scope>
    <source>
        <strain evidence="2">BECK_BZ123</strain>
        <strain evidence="1">BECK_BZ125</strain>
        <strain evidence="3">BECK_BZ126</strain>
    </source>
</reference>
<evidence type="ECO:0000313" key="2">
    <source>
        <dbReference type="EMBL" id="VFK44305.1"/>
    </source>
</evidence>
<evidence type="ECO:0000313" key="3">
    <source>
        <dbReference type="EMBL" id="VFK58447.1"/>
    </source>
</evidence>
<sequence>MENDIRKGHVKVLGIKLAKQSFQLHGEGIKKAYSCTTSFIPSLNFFLASRRGPYIFFRYIKRMPWRRRRAERVGRVESDTRKRCLSPVYSR</sequence>
<dbReference type="EMBL" id="CAADFS010000020">
    <property type="protein sequence ID" value="VFK44305.1"/>
    <property type="molecule type" value="Genomic_DNA"/>
</dbReference>
<organism evidence="1">
    <name type="scientific">Candidatus Kentrum sp. TC</name>
    <dbReference type="NCBI Taxonomy" id="2126339"/>
    <lineage>
        <taxon>Bacteria</taxon>
        <taxon>Pseudomonadati</taxon>
        <taxon>Pseudomonadota</taxon>
        <taxon>Gammaproteobacteria</taxon>
        <taxon>Candidatus Kentrum</taxon>
    </lineage>
</organism>
<proteinExistence type="predicted"/>